<dbReference type="PANTHER" id="PTHR13947:SF37">
    <property type="entry name" value="LD18367P"/>
    <property type="match status" value="1"/>
</dbReference>
<accession>A0A502G0Q2</accession>
<protein>
    <submittedName>
        <fullName evidence="3">GNAT family N-acetyltransferase</fullName>
    </submittedName>
</protein>
<dbReference type="PANTHER" id="PTHR13947">
    <property type="entry name" value="GNAT FAMILY N-ACETYLTRANSFERASE"/>
    <property type="match status" value="1"/>
</dbReference>
<keyword evidence="1 3" id="KW-0808">Transferase</keyword>
<dbReference type="Gene3D" id="3.40.630.30">
    <property type="match status" value="1"/>
</dbReference>
<dbReference type="AlphaFoldDB" id="A0A502G0Q2"/>
<dbReference type="PROSITE" id="PS51186">
    <property type="entry name" value="GNAT"/>
    <property type="match status" value="1"/>
</dbReference>
<name>A0A502G0Q2_9SPHN</name>
<dbReference type="Proteomes" id="UP000319931">
    <property type="component" value="Unassembled WGS sequence"/>
</dbReference>
<dbReference type="InterPro" id="IPR000182">
    <property type="entry name" value="GNAT_dom"/>
</dbReference>
<dbReference type="SUPFAM" id="SSF55729">
    <property type="entry name" value="Acyl-CoA N-acyltransferases (Nat)"/>
    <property type="match status" value="1"/>
</dbReference>
<evidence type="ECO:0000313" key="4">
    <source>
        <dbReference type="Proteomes" id="UP000319931"/>
    </source>
</evidence>
<evidence type="ECO:0000313" key="3">
    <source>
        <dbReference type="EMBL" id="TPG55339.1"/>
    </source>
</evidence>
<gene>
    <name evidence="3" type="ORF">EAH76_09495</name>
</gene>
<comment type="caution">
    <text evidence="3">The sequence shown here is derived from an EMBL/GenBank/DDBJ whole genome shotgun (WGS) entry which is preliminary data.</text>
</comment>
<dbReference type="InterPro" id="IPR016181">
    <property type="entry name" value="Acyl_CoA_acyltransferase"/>
</dbReference>
<feature type="domain" description="N-acetyltransferase" evidence="2">
    <location>
        <begin position="2"/>
        <end position="158"/>
    </location>
</feature>
<dbReference type="Pfam" id="PF00583">
    <property type="entry name" value="Acetyltransf_1"/>
    <property type="match status" value="1"/>
</dbReference>
<organism evidence="3 4">
    <name type="scientific">Sphingomonas glacialis</name>
    <dbReference type="NCBI Taxonomy" id="658225"/>
    <lineage>
        <taxon>Bacteria</taxon>
        <taxon>Pseudomonadati</taxon>
        <taxon>Pseudomonadota</taxon>
        <taxon>Alphaproteobacteria</taxon>
        <taxon>Sphingomonadales</taxon>
        <taxon>Sphingomonadaceae</taxon>
        <taxon>Sphingomonas</taxon>
    </lineage>
</organism>
<keyword evidence="4" id="KW-1185">Reference proteome</keyword>
<sequence>MTTFRAESQADVVALIVGIQAGEFGVRITAADQPDLADIPGFYQSGAGGFWTAVVDGEIVGTIALRDCGGGLGALRKMFVAPAWRGREHGVGAALLAHLLAHARTVGLETVMLGTTAQFVGAHRFYEKNGFVEIAMDALPPSFPRMPLDTKFYRLTLGAAASLPE</sequence>
<evidence type="ECO:0000256" key="1">
    <source>
        <dbReference type="ARBA" id="ARBA00022679"/>
    </source>
</evidence>
<proteinExistence type="predicted"/>
<dbReference type="GO" id="GO:0008080">
    <property type="term" value="F:N-acetyltransferase activity"/>
    <property type="evidence" value="ECO:0007669"/>
    <property type="project" value="InterPro"/>
</dbReference>
<evidence type="ECO:0000259" key="2">
    <source>
        <dbReference type="PROSITE" id="PS51186"/>
    </source>
</evidence>
<dbReference type="InterPro" id="IPR050769">
    <property type="entry name" value="NAT_camello-type"/>
</dbReference>
<reference evidence="3 4" key="1">
    <citation type="journal article" date="2019" name="Environ. Microbiol.">
        <title>Species interactions and distinct microbial communities in high Arctic permafrost affected cryosols are associated with the CH4 and CO2 gas fluxes.</title>
        <authorList>
            <person name="Altshuler I."/>
            <person name="Hamel J."/>
            <person name="Turney S."/>
            <person name="Magnuson E."/>
            <person name="Levesque R."/>
            <person name="Greer C."/>
            <person name="Whyte L.G."/>
        </authorList>
    </citation>
    <scope>NUCLEOTIDE SEQUENCE [LARGE SCALE GENOMIC DNA]</scope>
    <source>
        <strain evidence="3 4">E6.1</strain>
    </source>
</reference>
<dbReference type="EMBL" id="RCZC01000002">
    <property type="protein sequence ID" value="TPG55339.1"/>
    <property type="molecule type" value="Genomic_DNA"/>
</dbReference>
<dbReference type="OrthoDB" id="9799681at2"/>